<reference evidence="1 2" key="1">
    <citation type="submission" date="2015-11" db="EMBL/GenBank/DDBJ databases">
        <authorList>
            <person name="Lin W."/>
        </authorList>
    </citation>
    <scope>NUCLEOTIDE SEQUENCE [LARGE SCALE GENOMIC DNA]</scope>
    <source>
        <strain evidence="1 2">HCH-1</strain>
    </source>
</reference>
<gene>
    <name evidence="1" type="ORF">ASN18_0146</name>
</gene>
<proteinExistence type="predicted"/>
<dbReference type="Proteomes" id="UP000060487">
    <property type="component" value="Unassembled WGS sequence"/>
</dbReference>
<keyword evidence="2" id="KW-1185">Reference proteome</keyword>
<sequence length="158" mass="17371">MSENQSKGKVTVIVYPGFTYKESITYGSDAAKMLDSVLNIKAVVPEFGISERTALSMYEFGVHGKIQAQAEREAEAFFDSVKGFCKTSAIEAVFDKGIGAIDDVIEEIKAEAHGINTIIVVPMPTNNMTHIAYNDENDYRIEKTNNNPLKSCNVVLVI</sequence>
<organism evidence="1 2">
    <name type="scientific">Candidatus Magnetominusculus xianensis</name>
    <dbReference type="NCBI Taxonomy" id="1748249"/>
    <lineage>
        <taxon>Bacteria</taxon>
        <taxon>Pseudomonadati</taxon>
        <taxon>Nitrospirota</taxon>
        <taxon>Nitrospiria</taxon>
        <taxon>Nitrospirales</taxon>
        <taxon>Nitrospiraceae</taxon>
        <taxon>Candidatus Magnetominusculus</taxon>
    </lineage>
</organism>
<evidence type="ECO:0000313" key="2">
    <source>
        <dbReference type="Proteomes" id="UP000060487"/>
    </source>
</evidence>
<name>A0ABR5SNV9_9BACT</name>
<comment type="caution">
    <text evidence="1">The sequence shown here is derived from an EMBL/GenBank/DDBJ whole genome shotgun (WGS) entry which is preliminary data.</text>
</comment>
<dbReference type="EMBL" id="LNQR01000004">
    <property type="protein sequence ID" value="KWT94608.1"/>
    <property type="molecule type" value="Genomic_DNA"/>
</dbReference>
<evidence type="ECO:0000313" key="1">
    <source>
        <dbReference type="EMBL" id="KWT94608.1"/>
    </source>
</evidence>
<protein>
    <submittedName>
        <fullName evidence="1">Uncharacterized protein</fullName>
    </submittedName>
</protein>
<dbReference type="RefSeq" id="WP_085050683.1">
    <property type="nucleotide sequence ID" value="NZ_LNQR01000004.1"/>
</dbReference>
<accession>A0ABR5SNV9</accession>